<dbReference type="eggNOG" id="COG0662">
    <property type="taxonomic scope" value="Bacteria"/>
</dbReference>
<dbReference type="KEGG" id="gma:AciX8_3661"/>
<dbReference type="InterPro" id="IPR014710">
    <property type="entry name" value="RmlC-like_jellyroll"/>
</dbReference>
<sequence length="193" mass="20222" precursor="true">MKDLLGRWGRPARRLAALAFIGAATVMSAQSAQSTIQTQPEALNFDALAQQGKALLEQAKAGNGSASITLANYNGHYTMLSARTQSGGGELHKHFADFLIVIDGEGTELTGGTMIDGKEGPNGEVRGTRLDGATPHVLHKGDFIHIPAGTPHQAIEAPGQTITMYVIKVEERGEAGVTKTLVAPPPPPPPAKN</sequence>
<dbReference type="InterPro" id="IPR011051">
    <property type="entry name" value="RmlC_Cupin_sf"/>
</dbReference>
<feature type="chain" id="PRO_5003513164" evidence="1">
    <location>
        <begin position="30"/>
        <end position="193"/>
    </location>
</feature>
<dbReference type="Proteomes" id="UP000007113">
    <property type="component" value="Chromosome"/>
</dbReference>
<dbReference type="EMBL" id="CP003130">
    <property type="protein sequence ID" value="AEU37949.1"/>
    <property type="molecule type" value="Genomic_DNA"/>
</dbReference>
<protein>
    <submittedName>
        <fullName evidence="2">Cupin 2 conserved barrel domain protein</fullName>
    </submittedName>
</protein>
<dbReference type="AlphaFoldDB" id="G8NZC1"/>
<dbReference type="HOGENOM" id="CLU_1585680_0_0_0"/>
<keyword evidence="3" id="KW-1185">Reference proteome</keyword>
<evidence type="ECO:0000313" key="3">
    <source>
        <dbReference type="Proteomes" id="UP000007113"/>
    </source>
</evidence>
<evidence type="ECO:0000256" key="1">
    <source>
        <dbReference type="SAM" id="SignalP"/>
    </source>
</evidence>
<keyword evidence="1" id="KW-0732">Signal</keyword>
<gene>
    <name evidence="2" type="ordered locus">AciX8_3661</name>
</gene>
<name>G8NZC1_GRAMM</name>
<dbReference type="STRING" id="682795.AciX8_3661"/>
<dbReference type="OrthoDB" id="117649at2"/>
<organism evidence="2 3">
    <name type="scientific">Granulicella mallensis (strain ATCC BAA-1857 / DSM 23137 / MP5ACTX8)</name>
    <dbReference type="NCBI Taxonomy" id="682795"/>
    <lineage>
        <taxon>Bacteria</taxon>
        <taxon>Pseudomonadati</taxon>
        <taxon>Acidobacteriota</taxon>
        <taxon>Terriglobia</taxon>
        <taxon>Terriglobales</taxon>
        <taxon>Acidobacteriaceae</taxon>
        <taxon>Granulicella</taxon>
    </lineage>
</organism>
<feature type="signal peptide" evidence="1">
    <location>
        <begin position="1"/>
        <end position="29"/>
    </location>
</feature>
<dbReference type="RefSeq" id="WP_014266823.1">
    <property type="nucleotide sequence ID" value="NC_016631.1"/>
</dbReference>
<evidence type="ECO:0000313" key="2">
    <source>
        <dbReference type="EMBL" id="AEU37949.1"/>
    </source>
</evidence>
<accession>G8NZC1</accession>
<proteinExistence type="predicted"/>
<reference evidence="2 3" key="1">
    <citation type="submission" date="2011-11" db="EMBL/GenBank/DDBJ databases">
        <title>Complete sequence of Granulicella mallensis MP5ACTX8.</title>
        <authorList>
            <consortium name="US DOE Joint Genome Institute"/>
            <person name="Lucas S."/>
            <person name="Copeland A."/>
            <person name="Lapidus A."/>
            <person name="Cheng J.-F."/>
            <person name="Goodwin L."/>
            <person name="Pitluck S."/>
            <person name="Peters L."/>
            <person name="Lu M."/>
            <person name="Detter J.C."/>
            <person name="Han C."/>
            <person name="Tapia R."/>
            <person name="Land M."/>
            <person name="Hauser L."/>
            <person name="Kyrpides N."/>
            <person name="Ivanova N."/>
            <person name="Mikhailova N."/>
            <person name="Pagani I."/>
            <person name="Rawat S."/>
            <person name="Mannisto M."/>
            <person name="Haggblom M."/>
            <person name="Woyke T."/>
        </authorList>
    </citation>
    <scope>NUCLEOTIDE SEQUENCE [LARGE SCALE GENOMIC DNA]</scope>
    <source>
        <strain evidence="3">ATCC BAA-1857 / DSM 23137 / MP5ACTX8</strain>
    </source>
</reference>
<dbReference type="Gene3D" id="2.60.120.10">
    <property type="entry name" value="Jelly Rolls"/>
    <property type="match status" value="1"/>
</dbReference>
<dbReference type="SUPFAM" id="SSF51182">
    <property type="entry name" value="RmlC-like cupins"/>
    <property type="match status" value="1"/>
</dbReference>